<dbReference type="InterPro" id="IPR054508">
    <property type="entry name" value="PIR1-like_C"/>
</dbReference>
<evidence type="ECO:0000313" key="3">
    <source>
        <dbReference type="EMBL" id="EKG15107.1"/>
    </source>
</evidence>
<dbReference type="AlphaFoldDB" id="K2RQS3"/>
<dbReference type="HOGENOM" id="CLU_097238_0_0_1"/>
<keyword evidence="1" id="KW-0732">Signal</keyword>
<dbReference type="EMBL" id="AHHD01000329">
    <property type="protein sequence ID" value="EKG15107.1"/>
    <property type="molecule type" value="Genomic_DNA"/>
</dbReference>
<feature type="domain" description="Cell wall mannoprotein PIR1-like C-terminal" evidence="2">
    <location>
        <begin position="115"/>
        <end position="161"/>
    </location>
</feature>
<reference evidence="3 4" key="1">
    <citation type="journal article" date="2012" name="BMC Genomics">
        <title>Tools to kill: Genome of one of the most destructive plant pathogenic fungi Macrophomina phaseolina.</title>
        <authorList>
            <person name="Islam M.S."/>
            <person name="Haque M.S."/>
            <person name="Islam M.M."/>
            <person name="Emdad E.M."/>
            <person name="Halim A."/>
            <person name="Hossen Q.M.M."/>
            <person name="Hossain M.Z."/>
            <person name="Ahmed B."/>
            <person name="Rahim S."/>
            <person name="Rahman M.S."/>
            <person name="Alam M.M."/>
            <person name="Hou S."/>
            <person name="Wan X."/>
            <person name="Saito J.A."/>
            <person name="Alam M."/>
        </authorList>
    </citation>
    <scope>NUCLEOTIDE SEQUENCE [LARGE SCALE GENOMIC DNA]</scope>
    <source>
        <strain evidence="3 4">MS6</strain>
    </source>
</reference>
<protein>
    <submittedName>
        <fullName evidence="3">Cell wall protein PhiA</fullName>
    </submittedName>
</protein>
<accession>K2RQS3</accession>
<dbReference type="eggNOG" id="ENOG502SNZ2">
    <property type="taxonomic scope" value="Eukaryota"/>
</dbReference>
<feature type="signal peptide" evidence="1">
    <location>
        <begin position="1"/>
        <end position="18"/>
    </location>
</feature>
<organism evidence="3 4">
    <name type="scientific">Macrophomina phaseolina (strain MS6)</name>
    <name type="common">Charcoal rot fungus</name>
    <dbReference type="NCBI Taxonomy" id="1126212"/>
    <lineage>
        <taxon>Eukaryota</taxon>
        <taxon>Fungi</taxon>
        <taxon>Dikarya</taxon>
        <taxon>Ascomycota</taxon>
        <taxon>Pezizomycotina</taxon>
        <taxon>Dothideomycetes</taxon>
        <taxon>Dothideomycetes incertae sedis</taxon>
        <taxon>Botryosphaeriales</taxon>
        <taxon>Botryosphaeriaceae</taxon>
        <taxon>Macrophomina</taxon>
    </lineage>
</organism>
<evidence type="ECO:0000259" key="2">
    <source>
        <dbReference type="Pfam" id="PF22799"/>
    </source>
</evidence>
<dbReference type="Pfam" id="PF22799">
    <property type="entry name" value="PIR1-like_C"/>
    <property type="match status" value="1"/>
</dbReference>
<evidence type="ECO:0000256" key="1">
    <source>
        <dbReference type="SAM" id="SignalP"/>
    </source>
</evidence>
<comment type="caution">
    <text evidence="3">The sequence shown here is derived from an EMBL/GenBank/DDBJ whole genome shotgun (WGS) entry which is preliminary data.</text>
</comment>
<dbReference type="VEuPathDB" id="FungiDB:MPH_07704"/>
<feature type="chain" id="PRO_5003866898" evidence="1">
    <location>
        <begin position="19"/>
        <end position="181"/>
    </location>
</feature>
<sequence length="181" mass="18821">MFTKTAVAVLAAAGAAAAAPTATPNTFFGGIAIHSGSAIHNSGISADSGKLWISHAQNASCDAGNKQDFATFSIGEDGSAYLYTNGAPYQQLWVDRSGMGRGNIGYTTGAQPAPRNAERTGFAVNADGHLTFGGSDGFYACGSAEAGYAIWQQKFDDTCLPFAFRAQYTETPVGCWYSESS</sequence>
<dbReference type="InParanoid" id="K2RQS3"/>
<dbReference type="OrthoDB" id="4093325at2759"/>
<evidence type="ECO:0000313" key="4">
    <source>
        <dbReference type="Proteomes" id="UP000007129"/>
    </source>
</evidence>
<proteinExistence type="predicted"/>
<name>K2RQS3_MACPH</name>
<gene>
    <name evidence="3" type="ORF">MPH_07704</name>
</gene>
<dbReference type="Proteomes" id="UP000007129">
    <property type="component" value="Unassembled WGS sequence"/>
</dbReference>